<reference evidence="1" key="1">
    <citation type="submission" date="2021-01" db="UniProtKB">
        <authorList>
            <consortium name="EnsemblMetazoa"/>
        </authorList>
    </citation>
    <scope>IDENTIFICATION</scope>
</reference>
<dbReference type="Gene3D" id="1.10.3210.50">
    <property type="match status" value="1"/>
</dbReference>
<evidence type="ECO:0000313" key="1">
    <source>
        <dbReference type="EnsemblMetazoa" id="CLYHEMP001324.2"/>
    </source>
</evidence>
<protein>
    <submittedName>
        <fullName evidence="1">Uncharacterized protein</fullName>
    </submittedName>
</protein>
<dbReference type="SUPFAM" id="SSF109604">
    <property type="entry name" value="HD-domain/PDEase-like"/>
    <property type="match status" value="1"/>
</dbReference>
<evidence type="ECO:0000313" key="2">
    <source>
        <dbReference type="Proteomes" id="UP000594262"/>
    </source>
</evidence>
<organism evidence="1 2">
    <name type="scientific">Clytia hemisphaerica</name>
    <dbReference type="NCBI Taxonomy" id="252671"/>
    <lineage>
        <taxon>Eukaryota</taxon>
        <taxon>Metazoa</taxon>
        <taxon>Cnidaria</taxon>
        <taxon>Hydrozoa</taxon>
        <taxon>Hydroidolina</taxon>
        <taxon>Leptothecata</taxon>
        <taxon>Obeliida</taxon>
        <taxon>Clytiidae</taxon>
        <taxon>Clytia</taxon>
    </lineage>
</organism>
<proteinExistence type="predicted"/>
<dbReference type="Proteomes" id="UP000594262">
    <property type="component" value="Unplaced"/>
</dbReference>
<dbReference type="EnsemblMetazoa" id="CLYHEMT001324.2">
    <property type="protein sequence ID" value="CLYHEMP001324.2"/>
    <property type="gene ID" value="CLYHEMG001324"/>
</dbReference>
<dbReference type="OrthoDB" id="654191at2759"/>
<sequence length="266" mass="29734">MAITLEDVVSIVERAKQKLDVLFVSVQMPESHGLTHCLIVLGNMNSAISRAPKDLCHLLTPEKILTLKLAALLHEADDHKFFKGSVDFENAKRICEEVIPENVDNKKKIITDVVKMISYVSASVNGNSVPGDAKADPTFLWPRYCDRLESIGVIGAVRCYQYNTEVGAPLMVASTPRPATVSELWDQVKEERWKQYQNGGNSQSMMDHYYDKLLHIAKLDPGVVRNDFLVEEANKRVQPLIDICLESGRTGKAPVESLKKLEKSLT</sequence>
<dbReference type="PANTHER" id="PTHR33594">
    <property type="entry name" value="SUPERFAMILY HYDROLASE, PUTATIVE (AFU_ORTHOLOGUE AFUA_1G03035)-RELATED"/>
    <property type="match status" value="1"/>
</dbReference>
<dbReference type="PANTHER" id="PTHR33594:SF1">
    <property type="entry name" value="HD_PDEASE DOMAIN-CONTAINING PROTEIN"/>
    <property type="match status" value="1"/>
</dbReference>
<name>A0A7M5ULM9_9CNID</name>
<dbReference type="AlphaFoldDB" id="A0A7M5ULM9"/>
<keyword evidence="2" id="KW-1185">Reference proteome</keyword>
<accession>A0A7M5ULM9</accession>